<dbReference type="Gene3D" id="3.30.230.10">
    <property type="match status" value="1"/>
</dbReference>
<dbReference type="RefSeq" id="WP_160900819.1">
    <property type="nucleotide sequence ID" value="NZ_CP102850.1"/>
</dbReference>
<dbReference type="GO" id="GO:0030163">
    <property type="term" value="P:protein catabolic process"/>
    <property type="evidence" value="ECO:0007669"/>
    <property type="project" value="InterPro"/>
</dbReference>
<dbReference type="InterPro" id="IPR001478">
    <property type="entry name" value="PDZ"/>
</dbReference>
<feature type="transmembrane region" description="Helical" evidence="3">
    <location>
        <begin position="12"/>
        <end position="36"/>
    </location>
</feature>
<comment type="catalytic activity">
    <reaction evidence="1">
        <text>Hydrolysis of proteins in presence of ATP.</text>
        <dbReference type="EC" id="3.4.21.53"/>
    </reaction>
</comment>
<dbReference type="GO" id="GO:0005524">
    <property type="term" value="F:ATP binding"/>
    <property type="evidence" value="ECO:0007669"/>
    <property type="project" value="InterPro"/>
</dbReference>
<dbReference type="GO" id="GO:0004176">
    <property type="term" value="F:ATP-dependent peptidase activity"/>
    <property type="evidence" value="ECO:0007669"/>
    <property type="project" value="UniProtKB-UniRule"/>
</dbReference>
<sequence>MSLKPGHRRIATVAVTAMVFVALLFIGTSVQVPFVALGPGPTVNTLGELDDKPVVDITGVPTDPTTGNLNLTTVSVTDGMSLFQALGMWMSGTYSLEPRDRLFPPDQTPDQVREQNQQEMTGSEDSATAAALRYLDRPTKLVLTSVADDGPAAPELEVDDQVLSVDGRAVSTTAEMQDAVMAHAPGESVPIEIERGGQRRSVTITLAARPDDPEVGYLGVTPEVVNADPALKISYNVGDIGGPSAGMMLTLAVIDRLSPGELTHGDFIAGTGTITEDGVVGPIGGITHKTRAARDAGATVFLVPERNCVEAVSDAPEGLTLVKVGDLDGAVDALDALGDGRPAPRC</sequence>
<evidence type="ECO:0000313" key="5">
    <source>
        <dbReference type="EMBL" id="MXP20711.1"/>
    </source>
</evidence>
<feature type="region of interest" description="Disordered" evidence="2">
    <location>
        <begin position="101"/>
        <end position="125"/>
    </location>
</feature>
<reference evidence="5 6" key="1">
    <citation type="submission" date="2019-11" db="EMBL/GenBank/DDBJ databases">
        <title>Gordonia sp. nov., a novel actinobacterium isolated from mangrove soil in Hainan.</title>
        <authorList>
            <person name="Huang X."/>
            <person name="Xie Y."/>
            <person name="Chu X."/>
            <person name="Xiao K."/>
        </authorList>
    </citation>
    <scope>NUCLEOTIDE SEQUENCE [LARGE SCALE GENOMIC DNA]</scope>
    <source>
        <strain evidence="5 6">HNM0687</strain>
    </source>
</reference>
<accession>A0A6L7GNF0</accession>
<name>A0A6L7GNF0_9ACTN</name>
<keyword evidence="1" id="KW-0378">Hydrolase</keyword>
<dbReference type="Pfam" id="PF13180">
    <property type="entry name" value="PDZ_2"/>
    <property type="match status" value="1"/>
</dbReference>
<feature type="compositionally biased region" description="Polar residues" evidence="2">
    <location>
        <begin position="108"/>
        <end position="125"/>
    </location>
</feature>
<dbReference type="GO" id="GO:0006508">
    <property type="term" value="P:proteolysis"/>
    <property type="evidence" value="ECO:0007669"/>
    <property type="project" value="UniProtKB-KW"/>
</dbReference>
<dbReference type="Gene3D" id="2.30.42.10">
    <property type="match status" value="1"/>
</dbReference>
<keyword evidence="1" id="KW-0645">Protease</keyword>
<evidence type="ECO:0000313" key="6">
    <source>
        <dbReference type="Proteomes" id="UP000475545"/>
    </source>
</evidence>
<keyword evidence="3" id="KW-0812">Transmembrane</keyword>
<feature type="domain" description="Lon proteolytic" evidence="4">
    <location>
        <begin position="197"/>
        <end position="337"/>
    </location>
</feature>
<dbReference type="EC" id="3.4.21.53" evidence="1"/>
<feature type="active site" evidence="1">
    <location>
        <position position="244"/>
    </location>
</feature>
<gene>
    <name evidence="5" type="ORF">GIY30_04965</name>
</gene>
<dbReference type="Pfam" id="PF05362">
    <property type="entry name" value="Lon_C"/>
    <property type="match status" value="1"/>
</dbReference>
<dbReference type="SUPFAM" id="SSF54211">
    <property type="entry name" value="Ribosomal protein S5 domain 2-like"/>
    <property type="match status" value="1"/>
</dbReference>
<evidence type="ECO:0000259" key="4">
    <source>
        <dbReference type="PROSITE" id="PS51786"/>
    </source>
</evidence>
<dbReference type="EMBL" id="WMBR01000001">
    <property type="protein sequence ID" value="MXP20711.1"/>
    <property type="molecule type" value="Genomic_DNA"/>
</dbReference>
<evidence type="ECO:0000256" key="1">
    <source>
        <dbReference type="PROSITE-ProRule" id="PRU01122"/>
    </source>
</evidence>
<evidence type="ECO:0000256" key="3">
    <source>
        <dbReference type="SAM" id="Phobius"/>
    </source>
</evidence>
<feature type="active site" evidence="1">
    <location>
        <position position="289"/>
    </location>
</feature>
<dbReference type="PANTHER" id="PTHR10046">
    <property type="entry name" value="ATP DEPENDENT LON PROTEASE FAMILY MEMBER"/>
    <property type="match status" value="1"/>
</dbReference>
<dbReference type="InterPro" id="IPR020568">
    <property type="entry name" value="Ribosomal_Su5_D2-typ_SF"/>
</dbReference>
<dbReference type="Proteomes" id="UP000475545">
    <property type="component" value="Unassembled WGS sequence"/>
</dbReference>
<dbReference type="InterPro" id="IPR027065">
    <property type="entry name" value="Lon_Prtase"/>
</dbReference>
<dbReference type="InterPro" id="IPR014721">
    <property type="entry name" value="Ribsml_uS5_D2-typ_fold_subgr"/>
</dbReference>
<dbReference type="SUPFAM" id="SSF50156">
    <property type="entry name" value="PDZ domain-like"/>
    <property type="match status" value="1"/>
</dbReference>
<proteinExistence type="inferred from homology"/>
<dbReference type="GO" id="GO:0004252">
    <property type="term" value="F:serine-type endopeptidase activity"/>
    <property type="evidence" value="ECO:0007669"/>
    <property type="project" value="UniProtKB-UniRule"/>
</dbReference>
<dbReference type="InterPro" id="IPR036034">
    <property type="entry name" value="PDZ_sf"/>
</dbReference>
<keyword evidence="3" id="KW-1133">Transmembrane helix</keyword>
<comment type="caution">
    <text evidence="5">The sequence shown here is derived from an EMBL/GenBank/DDBJ whole genome shotgun (WGS) entry which is preliminary data.</text>
</comment>
<organism evidence="5 6">
    <name type="scientific">Gordonia mangrovi</name>
    <dbReference type="NCBI Taxonomy" id="2665643"/>
    <lineage>
        <taxon>Bacteria</taxon>
        <taxon>Bacillati</taxon>
        <taxon>Actinomycetota</taxon>
        <taxon>Actinomycetes</taxon>
        <taxon>Mycobacteriales</taxon>
        <taxon>Gordoniaceae</taxon>
        <taxon>Gordonia</taxon>
    </lineage>
</organism>
<protein>
    <recommendedName>
        <fullName evidence="1">endopeptidase La</fullName>
        <ecNumber evidence="1">3.4.21.53</ecNumber>
    </recommendedName>
</protein>
<keyword evidence="6" id="KW-1185">Reference proteome</keyword>
<keyword evidence="1" id="KW-0720">Serine protease</keyword>
<keyword evidence="3" id="KW-0472">Membrane</keyword>
<dbReference type="AlphaFoldDB" id="A0A6L7GNF0"/>
<dbReference type="InterPro" id="IPR008269">
    <property type="entry name" value="Lon_proteolytic"/>
</dbReference>
<comment type="similarity">
    <text evidence="1">Belongs to the peptidase S16 family.</text>
</comment>
<evidence type="ECO:0000256" key="2">
    <source>
        <dbReference type="SAM" id="MobiDB-lite"/>
    </source>
</evidence>
<dbReference type="PROSITE" id="PS51786">
    <property type="entry name" value="LON_PROTEOLYTIC"/>
    <property type="match status" value="1"/>
</dbReference>